<dbReference type="SUPFAM" id="SSF48366">
    <property type="entry name" value="Ras GEF"/>
    <property type="match status" value="1"/>
</dbReference>
<evidence type="ECO:0000313" key="1">
    <source>
        <dbReference type="EMBL" id="EAU30867.1"/>
    </source>
</evidence>
<protein>
    <recommendedName>
        <fullName evidence="3">Ras-GEF domain-containing protein</fullName>
    </recommendedName>
</protein>
<dbReference type="OrthoDB" id="4312812at2759"/>
<dbReference type="AlphaFoldDB" id="Q0CC49"/>
<dbReference type="HOGENOM" id="CLU_048480_0_0_1"/>
<dbReference type="GeneID" id="4323301"/>
<dbReference type="Proteomes" id="UP000007963">
    <property type="component" value="Unassembled WGS sequence"/>
</dbReference>
<dbReference type="OMA" id="IPYLQEC"/>
<dbReference type="eggNOG" id="ENOG502TBTA">
    <property type="taxonomic scope" value="Eukaryota"/>
</dbReference>
<evidence type="ECO:0008006" key="3">
    <source>
        <dbReference type="Google" id="ProtNLM"/>
    </source>
</evidence>
<organism evidence="1 2">
    <name type="scientific">Aspergillus terreus (strain NIH 2624 / FGSC A1156)</name>
    <dbReference type="NCBI Taxonomy" id="341663"/>
    <lineage>
        <taxon>Eukaryota</taxon>
        <taxon>Fungi</taxon>
        <taxon>Dikarya</taxon>
        <taxon>Ascomycota</taxon>
        <taxon>Pezizomycotina</taxon>
        <taxon>Eurotiomycetes</taxon>
        <taxon>Eurotiomycetidae</taxon>
        <taxon>Eurotiales</taxon>
        <taxon>Aspergillaceae</taxon>
        <taxon>Aspergillus</taxon>
        <taxon>Aspergillus subgen. Circumdati</taxon>
    </lineage>
</organism>
<reference evidence="2" key="1">
    <citation type="submission" date="2005-09" db="EMBL/GenBank/DDBJ databases">
        <title>Annotation of the Aspergillus terreus NIH2624 genome.</title>
        <authorList>
            <person name="Birren B.W."/>
            <person name="Lander E.S."/>
            <person name="Galagan J.E."/>
            <person name="Nusbaum C."/>
            <person name="Devon K."/>
            <person name="Henn M."/>
            <person name="Ma L.-J."/>
            <person name="Jaffe D.B."/>
            <person name="Butler J."/>
            <person name="Alvarez P."/>
            <person name="Gnerre S."/>
            <person name="Grabherr M."/>
            <person name="Kleber M."/>
            <person name="Mauceli E.W."/>
            <person name="Brockman W."/>
            <person name="Rounsley S."/>
            <person name="Young S.K."/>
            <person name="LaButti K."/>
            <person name="Pushparaj V."/>
            <person name="DeCaprio D."/>
            <person name="Crawford M."/>
            <person name="Koehrsen M."/>
            <person name="Engels R."/>
            <person name="Montgomery P."/>
            <person name="Pearson M."/>
            <person name="Howarth C."/>
            <person name="Larson L."/>
            <person name="Luoma S."/>
            <person name="White J."/>
            <person name="Alvarado L."/>
            <person name="Kodira C.D."/>
            <person name="Zeng Q."/>
            <person name="Oleary S."/>
            <person name="Yandava C."/>
            <person name="Denning D.W."/>
            <person name="Nierman W.C."/>
            <person name="Milne T."/>
            <person name="Madden K."/>
        </authorList>
    </citation>
    <scope>NUCLEOTIDE SEQUENCE [LARGE SCALE GENOMIC DNA]</scope>
    <source>
        <strain evidence="2">NIH 2624 / FGSC A1156</strain>
    </source>
</reference>
<name>Q0CC49_ASPTN</name>
<sequence>MSQMLAHHAVIGEPAGAGLAGGQPSYPSIFRASAEIPPFYASYRWWEDEATPMLWAFDAQEIKRVIRFGLYRDQQLPRTALQRRNASTVDAFLKTLVEPAERVFTANLSHIQKVEEILRRCRITAPPRSAWSWFPAQTDRDVQPADIASAIDAESHLQFTRISFEELVRYSLGYPSAAVEWFFQQHTAFYIHMYNYLHAYPDEVGRFVEVETYLRGHSPFAHRALVQCLLAVQSGGTAEISTPTAPAFEFIAGPIQRLFTDLSPSLTDILKVLAVLSVRFQRTYVHAREMDWTRPFNVGFSFLEDLLAATSAKDFARTLTATDEGVFGKLTVQSILDEDAVTTGILTQWEHLSLDVWECCTGLPDMIPLIQECVQALVGTRNYHSLTAILTGLHRYSITDSSLTTTPAAAAMIVPNPVVPPDLLCLLHPFQNYAAYRQQFVNAPGIPFLVPHIRESEEHGQQVLSQMFQQMRTALH</sequence>
<dbReference type="RefSeq" id="XP_001217321.1">
    <property type="nucleotide sequence ID" value="XM_001217320.1"/>
</dbReference>
<gene>
    <name evidence="1" type="ORF">ATEG_08735</name>
</gene>
<evidence type="ECO:0000313" key="2">
    <source>
        <dbReference type="Proteomes" id="UP000007963"/>
    </source>
</evidence>
<dbReference type="InterPro" id="IPR023578">
    <property type="entry name" value="Ras_GEF_dom_sf"/>
</dbReference>
<accession>Q0CC49</accession>
<dbReference type="VEuPathDB" id="FungiDB:ATEG_08735"/>
<proteinExistence type="predicted"/>
<dbReference type="STRING" id="341663.Q0CC49"/>
<dbReference type="EMBL" id="CH476606">
    <property type="protein sequence ID" value="EAU30867.1"/>
    <property type="molecule type" value="Genomic_DNA"/>
</dbReference>